<dbReference type="InterPro" id="IPR014077">
    <property type="entry name" value="CsoS4B"/>
</dbReference>
<dbReference type="AlphaFoldDB" id="A0A1I1S7A7"/>
<proteinExistence type="predicted"/>
<dbReference type="STRING" id="1123397.SAMN05660831_01600"/>
<sequence>MELFRVLGTLVCTERIGGLQHWSLRVLEDEKGRRQVAVDPVGARSGNWVFTVNGSAARYAAGDFSVLTDLTIGGIIDYWEPEERRAAASVGGSG</sequence>
<dbReference type="Proteomes" id="UP000198611">
    <property type="component" value="Unassembled WGS sequence"/>
</dbReference>
<evidence type="ECO:0000256" key="1">
    <source>
        <dbReference type="ARBA" id="ARBA00024322"/>
    </source>
</evidence>
<comment type="subcellular location">
    <subcellularLocation>
        <location evidence="1">Bacterial microcompartment</location>
    </subcellularLocation>
</comment>
<dbReference type="CDD" id="cd01614">
    <property type="entry name" value="EutN_CcmL"/>
    <property type="match status" value="1"/>
</dbReference>
<dbReference type="RefSeq" id="WP_093428248.1">
    <property type="nucleotide sequence ID" value="NZ_FOMJ01000005.1"/>
</dbReference>
<dbReference type="SUPFAM" id="SSF159133">
    <property type="entry name" value="EutN/CcmL-like"/>
    <property type="match status" value="1"/>
</dbReference>
<dbReference type="PANTHER" id="PTHR36539:SF1">
    <property type="entry name" value="BACTERIAL MICROCOMPARTMENT SHELL VERTEX PROTEIN EUTN"/>
    <property type="match status" value="1"/>
</dbReference>
<organism evidence="3 4">
    <name type="scientific">Thiohalospira halophila DSM 15071</name>
    <dbReference type="NCBI Taxonomy" id="1123397"/>
    <lineage>
        <taxon>Bacteria</taxon>
        <taxon>Pseudomonadati</taxon>
        <taxon>Pseudomonadota</taxon>
        <taxon>Gammaproteobacteria</taxon>
        <taxon>Thiohalospirales</taxon>
        <taxon>Thiohalospiraceae</taxon>
        <taxon>Thiohalospira</taxon>
    </lineage>
</organism>
<dbReference type="InterPro" id="IPR036677">
    <property type="entry name" value="EutN_CcmL_sf"/>
</dbReference>
<dbReference type="GO" id="GO:0031469">
    <property type="term" value="C:bacterial microcompartment"/>
    <property type="evidence" value="ECO:0007669"/>
    <property type="project" value="UniProtKB-SubCell"/>
</dbReference>
<dbReference type="Gene3D" id="2.40.50.220">
    <property type="entry name" value="EutN/Ccml"/>
    <property type="match status" value="1"/>
</dbReference>
<keyword evidence="4" id="KW-1185">Reference proteome</keyword>
<dbReference type="OrthoDB" id="5296236at2"/>
<keyword evidence="2" id="KW-1283">Bacterial microcompartment</keyword>
<dbReference type="EMBL" id="FOMJ01000005">
    <property type="protein sequence ID" value="SFD42375.1"/>
    <property type="molecule type" value="Genomic_DNA"/>
</dbReference>
<reference evidence="3 4" key="1">
    <citation type="submission" date="2016-10" db="EMBL/GenBank/DDBJ databases">
        <authorList>
            <person name="de Groot N.N."/>
        </authorList>
    </citation>
    <scope>NUCLEOTIDE SEQUENCE [LARGE SCALE GENOMIC DNA]</scope>
    <source>
        <strain evidence="3 4">HL3</strain>
    </source>
</reference>
<dbReference type="Pfam" id="PF03319">
    <property type="entry name" value="EutN_CcmL"/>
    <property type="match status" value="1"/>
</dbReference>
<name>A0A1I1S7A7_9GAMM</name>
<dbReference type="InterPro" id="IPR004992">
    <property type="entry name" value="EutN_CcmL"/>
</dbReference>
<dbReference type="PROSITE" id="PS51932">
    <property type="entry name" value="BMV"/>
    <property type="match status" value="1"/>
</dbReference>
<gene>
    <name evidence="3" type="ORF">SAMN05660831_01600</name>
</gene>
<dbReference type="PANTHER" id="PTHR36539">
    <property type="entry name" value="ETHANOLAMINE UTILIZATION PROTEIN EUTN"/>
    <property type="match status" value="1"/>
</dbReference>
<evidence type="ECO:0000313" key="3">
    <source>
        <dbReference type="EMBL" id="SFD42375.1"/>
    </source>
</evidence>
<evidence type="ECO:0000313" key="4">
    <source>
        <dbReference type="Proteomes" id="UP000198611"/>
    </source>
</evidence>
<protein>
    <submittedName>
        <fullName evidence="3">Carboxysome peptide B</fullName>
    </submittedName>
</protein>
<evidence type="ECO:0000256" key="2">
    <source>
        <dbReference type="ARBA" id="ARBA00024446"/>
    </source>
</evidence>
<accession>A0A1I1S7A7</accession>
<dbReference type="NCBIfam" id="TIGR02704">
    <property type="entry name" value="carboxysome_B"/>
    <property type="match status" value="1"/>
</dbReference>